<evidence type="ECO:0000313" key="5">
    <source>
        <dbReference type="EMBL" id="RGV80831.1"/>
    </source>
</evidence>
<evidence type="ECO:0000313" key="15">
    <source>
        <dbReference type="Proteomes" id="UP000481700"/>
    </source>
</evidence>
<dbReference type="EMBL" id="SLTU01000013">
    <property type="protein sequence ID" value="TDA70911.1"/>
    <property type="molecule type" value="Genomic_DNA"/>
</dbReference>
<dbReference type="Proteomes" id="UP000294527">
    <property type="component" value="Unassembled WGS sequence"/>
</dbReference>
<evidence type="ECO:0000313" key="14">
    <source>
        <dbReference type="Proteomes" id="UP000481616"/>
    </source>
</evidence>
<dbReference type="AlphaFoldDB" id="A0A076IJJ2"/>
<reference evidence="5 10" key="1">
    <citation type="submission" date="2018-08" db="EMBL/GenBank/DDBJ databases">
        <title>A genome reference for cultivated species of the human gut microbiota.</title>
        <authorList>
            <person name="Zou Y."/>
            <person name="Xue W."/>
            <person name="Luo G."/>
        </authorList>
    </citation>
    <scope>NUCLEOTIDE SEQUENCE [LARGE SCALE GENOMIC DNA]</scope>
    <source>
        <strain evidence="5 10">AF14-1AC</strain>
    </source>
</reference>
<reference evidence="12 13" key="2">
    <citation type="journal article" date="2019" name="Nat. Med.">
        <title>A library of human gut bacterial isolates paired with longitudinal multiomics data enables mechanistic microbiome research.</title>
        <authorList>
            <person name="Poyet M."/>
            <person name="Groussin M."/>
            <person name="Gibbons S.M."/>
            <person name="Avila-Pacheco J."/>
            <person name="Jiang X."/>
            <person name="Kearney S.M."/>
            <person name="Perrotta A.R."/>
            <person name="Berdy B."/>
            <person name="Zhao S."/>
            <person name="Lieberman T.D."/>
            <person name="Swanson P.K."/>
            <person name="Smith M."/>
            <person name="Roesemann S."/>
            <person name="Alexander J.E."/>
            <person name="Rich S.A."/>
            <person name="Livny J."/>
            <person name="Vlamakis H."/>
            <person name="Clish C."/>
            <person name="Bullock K."/>
            <person name="Deik A."/>
            <person name="Scott J."/>
            <person name="Pierce K.A."/>
            <person name="Xavier R.J."/>
            <person name="Alm E.J."/>
        </authorList>
    </citation>
    <scope>NUCLEOTIDE SEQUENCE [LARGE SCALE GENOMIC DNA]</scope>
    <source>
        <strain evidence="3 14">BIOML-A1</strain>
        <strain evidence="1 15">BIOML-A25</strain>
        <strain evidence="4 13">BIOML-A4</strain>
        <strain evidence="2 12">BIOML-A5</strain>
    </source>
</reference>
<dbReference type="EMBL" id="VVZA01000043">
    <property type="protein sequence ID" value="KAA5401074.1"/>
    <property type="molecule type" value="Genomic_DNA"/>
</dbReference>
<reference evidence="6 11" key="3">
    <citation type="journal article" date="2019" name="Nat. Microbiol.">
        <title>Genomic variation and strain-specific functional adaptation in the human gut microbiome during early life.</title>
        <authorList>
            <person name="Vatanen T."/>
            <person name="Plichta D.R."/>
            <person name="Somani J."/>
            <person name="Munch P.C."/>
            <person name="Arthur T.D."/>
            <person name="Hall A.B."/>
            <person name="Rudolf S."/>
            <person name="Oakeley E.J."/>
            <person name="Ke X."/>
            <person name="Young R.A."/>
            <person name="Haiser H.J."/>
            <person name="Kolde R."/>
            <person name="Yassour M."/>
            <person name="Luopajarvi K."/>
            <person name="Siljander H."/>
            <person name="Virtanen S.M."/>
            <person name="Ilonen J."/>
            <person name="Uibo R."/>
            <person name="Tillmann V."/>
            <person name="Mokurov S."/>
            <person name="Dorshakova N."/>
            <person name="Porter J.A."/>
            <person name="McHardy A.C."/>
            <person name="Lahdesmaki H."/>
            <person name="Vlamakis H."/>
            <person name="Huttenhower C."/>
            <person name="Knip M."/>
            <person name="Xavier R.J."/>
        </authorList>
    </citation>
    <scope>NUCLEOTIDE SEQUENCE [LARGE SCALE GENOMIC DNA]</scope>
    <source>
        <strain evidence="6 11">RJX1047</strain>
    </source>
</reference>
<evidence type="ECO:0000313" key="9">
    <source>
        <dbReference type="EMBL" id="TDA72531.1"/>
    </source>
</evidence>
<dbReference type="EMBL" id="SLTU01000015">
    <property type="protein sequence ID" value="TDA70861.1"/>
    <property type="molecule type" value="Genomic_DNA"/>
</dbReference>
<evidence type="ECO:0000313" key="8">
    <source>
        <dbReference type="EMBL" id="TDA71235.1"/>
    </source>
</evidence>
<sequence>MVIFANILLFIWSSKNCDIIYLKKKLKRIIGPDKLEEEAIRNLIFICMKQQCILRMERLGGLLLHSLKNINLSYRS</sequence>
<dbReference type="EMBL" id="SLTU01000005">
    <property type="protein sequence ID" value="TDA71235.1"/>
    <property type="molecule type" value="Genomic_DNA"/>
</dbReference>
<evidence type="ECO:0000313" key="10">
    <source>
        <dbReference type="Proteomes" id="UP000283678"/>
    </source>
</evidence>
<dbReference type="Proteomes" id="UP000441162">
    <property type="component" value="Unassembled WGS sequence"/>
</dbReference>
<dbReference type="EMBL" id="VVYY01000044">
    <property type="protein sequence ID" value="KAA5391412.1"/>
    <property type="molecule type" value="Genomic_DNA"/>
</dbReference>
<gene>
    <name evidence="5" type="ORF">DWW04_04050</name>
    <name evidence="9" type="ORF">E1I98_13820</name>
    <name evidence="8" type="ORF">E1I98_24640</name>
    <name evidence="7" type="ORF">E1I98_26140</name>
    <name evidence="6" type="ORF">E1I98_26350</name>
    <name evidence="4" type="ORF">F2Y51_23400</name>
    <name evidence="3" type="ORF">F2Y58_23780</name>
    <name evidence="2" type="ORF">F2Y61_22565</name>
    <name evidence="1" type="ORF">F2Z07_02200</name>
</gene>
<dbReference type="Proteomes" id="UP000481616">
    <property type="component" value="Unassembled WGS sequence"/>
</dbReference>
<evidence type="ECO:0000313" key="11">
    <source>
        <dbReference type="Proteomes" id="UP000294527"/>
    </source>
</evidence>
<dbReference type="Proteomes" id="UP000481700">
    <property type="component" value="Unassembled WGS sequence"/>
</dbReference>
<dbReference type="Proteomes" id="UP000283678">
    <property type="component" value="Unassembled WGS sequence"/>
</dbReference>
<evidence type="ECO:0000313" key="3">
    <source>
        <dbReference type="EMBL" id="KAA5391412.1"/>
    </source>
</evidence>
<accession>A0A076IJJ2</accession>
<dbReference type="Proteomes" id="UP000347681">
    <property type="component" value="Unassembled WGS sequence"/>
</dbReference>
<organism evidence="3 14">
    <name type="scientific">Phocaeicola dorei</name>
    <dbReference type="NCBI Taxonomy" id="357276"/>
    <lineage>
        <taxon>Bacteria</taxon>
        <taxon>Pseudomonadati</taxon>
        <taxon>Bacteroidota</taxon>
        <taxon>Bacteroidia</taxon>
        <taxon>Bacteroidales</taxon>
        <taxon>Bacteroidaceae</taxon>
        <taxon>Phocaeicola</taxon>
    </lineage>
</organism>
<comment type="caution">
    <text evidence="3">The sequence shown here is derived from an EMBL/GenBank/DDBJ whole genome shotgun (WGS) entry which is preliminary data.</text>
</comment>
<dbReference type="EMBL" id="VVZV01000002">
    <property type="protein sequence ID" value="KAA5323880.1"/>
    <property type="molecule type" value="Genomic_DNA"/>
</dbReference>
<evidence type="ECO:0000313" key="4">
    <source>
        <dbReference type="EMBL" id="KAA5401074.1"/>
    </source>
</evidence>
<name>A0A076IJJ2_9BACT</name>
<protein>
    <submittedName>
        <fullName evidence="3">Uncharacterized protein</fullName>
    </submittedName>
</protein>
<dbReference type="EMBL" id="VVZB01000031">
    <property type="protein sequence ID" value="KAA5378919.1"/>
    <property type="molecule type" value="Genomic_DNA"/>
</dbReference>
<evidence type="ECO:0000313" key="1">
    <source>
        <dbReference type="EMBL" id="KAA5323880.1"/>
    </source>
</evidence>
<evidence type="ECO:0000313" key="12">
    <source>
        <dbReference type="Proteomes" id="UP000347681"/>
    </source>
</evidence>
<evidence type="ECO:0000313" key="7">
    <source>
        <dbReference type="EMBL" id="TDA70911.1"/>
    </source>
</evidence>
<dbReference type="KEGG" id="bdo:EL88_01010"/>
<evidence type="ECO:0000313" key="6">
    <source>
        <dbReference type="EMBL" id="TDA70861.1"/>
    </source>
</evidence>
<dbReference type="EMBL" id="SLTU01000002">
    <property type="protein sequence ID" value="TDA72531.1"/>
    <property type="molecule type" value="Genomic_DNA"/>
</dbReference>
<evidence type="ECO:0000313" key="2">
    <source>
        <dbReference type="EMBL" id="KAA5378919.1"/>
    </source>
</evidence>
<evidence type="ECO:0000313" key="13">
    <source>
        <dbReference type="Proteomes" id="UP000441162"/>
    </source>
</evidence>
<proteinExistence type="predicted"/>
<dbReference type="EMBL" id="QRZL01000002">
    <property type="protein sequence ID" value="RGV80831.1"/>
    <property type="molecule type" value="Genomic_DNA"/>
</dbReference>